<accession>A0A7S4D166</accession>
<evidence type="ECO:0000256" key="1">
    <source>
        <dbReference type="ARBA" id="ARBA00022737"/>
    </source>
</evidence>
<dbReference type="Pfam" id="PF05149">
    <property type="entry name" value="Flagellar_rod"/>
    <property type="match status" value="1"/>
</dbReference>
<dbReference type="SMART" id="SM00028">
    <property type="entry name" value="TPR"/>
    <property type="match status" value="3"/>
</dbReference>
<feature type="region of interest" description="Disordered" evidence="5">
    <location>
        <begin position="1019"/>
        <end position="1038"/>
    </location>
</feature>
<keyword evidence="4" id="KW-0175">Coiled coil</keyword>
<dbReference type="GO" id="GO:0031514">
    <property type="term" value="C:motile cilium"/>
    <property type="evidence" value="ECO:0007669"/>
    <property type="project" value="InterPro"/>
</dbReference>
<feature type="coiled-coil region" evidence="4">
    <location>
        <begin position="224"/>
        <end position="318"/>
    </location>
</feature>
<dbReference type="InterPro" id="IPR007824">
    <property type="entry name" value="Flagellar_rod"/>
</dbReference>
<dbReference type="InterPro" id="IPR011990">
    <property type="entry name" value="TPR-like_helical_dom_sf"/>
</dbReference>
<sequence length="1038" mass="116565">MATSKSAKTDDGSREKRQGDNFVLQGEYNEAVDWYSKALEKSPENESFWTARSSALLKMHCCRESLLDARTAVQLAPNWHEGYFQLGKAFQEMNMHGYAQTAYQNAMRICPAFDDAEKSLSSLTQMLSDRHKLQEKSSGEPLSVCQTVYSGDLEAVRKCLEGGKGLSPEFVTLPHRELFMTPLQVALLNQYFDIAKLLMDRGVLFPENVCDWMIAQTLDERKKKAALESELAMSRQEVSDLQRALASEKSHSQQLMNQIKSLENRLSNADGAFRAMGHERDDAKASVSSLKDKTERIIRDLENRTKSQEARIKALDANLMRVTSERDNLTNFTEHLKSKIDVQVVHSEEKMQSFAWRAEVNMANDTVQIIEVPKALDPAAAGSEISKCLQQCHRSSGSYQQAVASLMKARHSDSSARATTRELLALAEASATWEEPVNVGIEDWCRLKVDLKSELARKNTSSVYAMRGQLTDLSEMKDRKYAWEALPDVVADLYNQVDHLLMMLTANNIPDEKYAAVVGEIVADLKRGLREEPMSVHLTSLKDMESDATKIIPEIQKKYTRLQETDPVAATAEFHKQVDLMESVVRLLLKKIDTMNAGNDSEATKLKNIVLRCDGLIKKIESSWDELGNKCKDDKKALKQVLKEKQAKDFVSASSEKQQAFSSALNENEKKQDEQWAAVKTSLTQIGELQEKRIALIQDRLGQVWTLKREEKIHERLLDIALQKSSQLEMIQGDCSRASEVTSLLFKFTTSYSDKVTRALKDAHSTLTENALQLHRSFYQWFVTWIKEQYAHIQWKKVRLQRLTDSAARLRGQQSEAHRKGDQSLHLSEKLVETEKERKALEDEVRRLESTLKEVMPMFDAKGHTAEYFKNHGISFTHPTSFVTPPKPSPEKTPPVVRYLGTETYTSPSSGTNYQYSSQYSSMPSYGFGSSTLSGNAAFPKYGEPVTTPNTAFGSTSAYSSAGLSSLPSSLPSSVSSLSSNLSGMSSNLPPNMPTGSTTPPAFPGFQTGLQFPTAYQQGLQQHPALQQSPARPQYQWH</sequence>
<evidence type="ECO:0000256" key="5">
    <source>
        <dbReference type="SAM" id="MobiDB-lite"/>
    </source>
</evidence>
<feature type="repeat" description="TPR" evidence="3">
    <location>
        <begin position="12"/>
        <end position="45"/>
    </location>
</feature>
<feature type="compositionally biased region" description="Low complexity" evidence="5">
    <location>
        <begin position="1019"/>
        <end position="1028"/>
    </location>
</feature>
<evidence type="ECO:0000256" key="4">
    <source>
        <dbReference type="SAM" id="Coils"/>
    </source>
</evidence>
<dbReference type="PROSITE" id="PS50005">
    <property type="entry name" value="TPR"/>
    <property type="match status" value="1"/>
</dbReference>
<feature type="region of interest" description="Disordered" evidence="5">
    <location>
        <begin position="1"/>
        <end position="22"/>
    </location>
</feature>
<feature type="compositionally biased region" description="Low complexity" evidence="5">
    <location>
        <begin position="973"/>
        <end position="989"/>
    </location>
</feature>
<dbReference type="EMBL" id="HBJA01068109">
    <property type="protein sequence ID" value="CAE0812837.1"/>
    <property type="molecule type" value="Transcribed_RNA"/>
</dbReference>
<keyword evidence="1" id="KW-0677">Repeat</keyword>
<protein>
    <submittedName>
        <fullName evidence="6">Uncharacterized protein</fullName>
    </submittedName>
</protein>
<name>A0A7S4D166_9EUGL</name>
<dbReference type="PANTHER" id="PTHR22904">
    <property type="entry name" value="TPR REPEAT CONTAINING PROTEIN"/>
    <property type="match status" value="1"/>
</dbReference>
<evidence type="ECO:0000313" key="6">
    <source>
        <dbReference type="EMBL" id="CAE0812837.1"/>
    </source>
</evidence>
<dbReference type="PANTHER" id="PTHR22904:SF523">
    <property type="entry name" value="STRESS-INDUCED-PHOSPHOPROTEIN 1"/>
    <property type="match status" value="1"/>
</dbReference>
<gene>
    <name evidence="6" type="ORF">EGYM00163_LOCUS23988</name>
</gene>
<dbReference type="SUPFAM" id="SSF48452">
    <property type="entry name" value="TPR-like"/>
    <property type="match status" value="1"/>
</dbReference>
<dbReference type="Gene3D" id="1.10.287.1490">
    <property type="match status" value="1"/>
</dbReference>
<keyword evidence="2 3" id="KW-0802">TPR repeat</keyword>
<proteinExistence type="predicted"/>
<dbReference type="AlphaFoldDB" id="A0A7S4D166"/>
<reference evidence="6" key="1">
    <citation type="submission" date="2021-01" db="EMBL/GenBank/DDBJ databases">
        <authorList>
            <person name="Corre E."/>
            <person name="Pelletier E."/>
            <person name="Niang G."/>
            <person name="Scheremetjew M."/>
            <person name="Finn R."/>
            <person name="Kale V."/>
            <person name="Holt S."/>
            <person name="Cochrane G."/>
            <person name="Meng A."/>
            <person name="Brown T."/>
            <person name="Cohen L."/>
        </authorList>
    </citation>
    <scope>NUCLEOTIDE SEQUENCE</scope>
    <source>
        <strain evidence="6">CCMP1594</strain>
    </source>
</reference>
<dbReference type="Pfam" id="PF13414">
    <property type="entry name" value="TPR_11"/>
    <property type="match status" value="1"/>
</dbReference>
<dbReference type="Gene3D" id="1.25.40.10">
    <property type="entry name" value="Tetratricopeptide repeat domain"/>
    <property type="match status" value="1"/>
</dbReference>
<organism evidence="6">
    <name type="scientific">Eutreptiella gymnastica</name>
    <dbReference type="NCBI Taxonomy" id="73025"/>
    <lineage>
        <taxon>Eukaryota</taxon>
        <taxon>Discoba</taxon>
        <taxon>Euglenozoa</taxon>
        <taxon>Euglenida</taxon>
        <taxon>Spirocuta</taxon>
        <taxon>Euglenophyceae</taxon>
        <taxon>Eutreptiales</taxon>
        <taxon>Eutreptiaceae</taxon>
        <taxon>Eutreptiella</taxon>
    </lineage>
</organism>
<evidence type="ECO:0000256" key="3">
    <source>
        <dbReference type="PROSITE-ProRule" id="PRU00339"/>
    </source>
</evidence>
<feature type="compositionally biased region" description="Basic and acidic residues" evidence="5">
    <location>
        <begin position="7"/>
        <end position="19"/>
    </location>
</feature>
<dbReference type="GO" id="GO:0005516">
    <property type="term" value="F:calmodulin binding"/>
    <property type="evidence" value="ECO:0007669"/>
    <property type="project" value="InterPro"/>
</dbReference>
<dbReference type="GO" id="GO:0051879">
    <property type="term" value="F:Hsp90 protein binding"/>
    <property type="evidence" value="ECO:0007669"/>
    <property type="project" value="TreeGrafter"/>
</dbReference>
<evidence type="ECO:0000256" key="2">
    <source>
        <dbReference type="ARBA" id="ARBA00022803"/>
    </source>
</evidence>
<feature type="coiled-coil region" evidence="4">
    <location>
        <begin position="824"/>
        <end position="851"/>
    </location>
</feature>
<dbReference type="InterPro" id="IPR019734">
    <property type="entry name" value="TPR_rpt"/>
</dbReference>
<feature type="region of interest" description="Disordered" evidence="5">
    <location>
        <begin position="973"/>
        <end position="1008"/>
    </location>
</feature>